<name>A0AAW1ARE1_CROAD</name>
<dbReference type="FunFam" id="2.10.50.10:FF:000007">
    <property type="entry name" value="TNF receptor superfamily member 14"/>
    <property type="match status" value="1"/>
</dbReference>
<dbReference type="EMBL" id="JAOTOJ010000017">
    <property type="protein sequence ID" value="KAK9392095.1"/>
    <property type="molecule type" value="Genomic_DNA"/>
</dbReference>
<feature type="non-terminal residue" evidence="4">
    <location>
        <position position="184"/>
    </location>
</feature>
<dbReference type="GO" id="GO:2000406">
    <property type="term" value="P:positive regulation of T cell migration"/>
    <property type="evidence" value="ECO:0007669"/>
    <property type="project" value="TreeGrafter"/>
</dbReference>
<dbReference type="SUPFAM" id="SSF57586">
    <property type="entry name" value="TNF receptor-like"/>
    <property type="match status" value="2"/>
</dbReference>
<keyword evidence="2" id="KW-0732">Signal</keyword>
<dbReference type="GO" id="GO:0050829">
    <property type="term" value="P:defense response to Gram-negative bacterium"/>
    <property type="evidence" value="ECO:0007669"/>
    <property type="project" value="TreeGrafter"/>
</dbReference>
<dbReference type="GO" id="GO:0046642">
    <property type="term" value="P:negative regulation of alpha-beta T cell proliferation"/>
    <property type="evidence" value="ECO:0007669"/>
    <property type="project" value="TreeGrafter"/>
</dbReference>
<feature type="repeat" description="TNFR-Cys" evidence="1">
    <location>
        <begin position="57"/>
        <end position="99"/>
    </location>
</feature>
<dbReference type="GO" id="GO:0006915">
    <property type="term" value="P:apoptotic process"/>
    <property type="evidence" value="ECO:0007669"/>
    <property type="project" value="InterPro"/>
</dbReference>
<dbReference type="GO" id="GO:0009897">
    <property type="term" value="C:external side of plasma membrane"/>
    <property type="evidence" value="ECO:0007669"/>
    <property type="project" value="TreeGrafter"/>
</dbReference>
<keyword evidence="5" id="KW-1185">Reference proteome</keyword>
<feature type="chain" id="PRO_5043855781" evidence="2">
    <location>
        <begin position="22"/>
        <end position="184"/>
    </location>
</feature>
<feature type="disulfide bond" evidence="1">
    <location>
        <begin position="58"/>
        <end position="73"/>
    </location>
</feature>
<organism evidence="4 5">
    <name type="scientific">Crotalus adamanteus</name>
    <name type="common">Eastern diamondback rattlesnake</name>
    <dbReference type="NCBI Taxonomy" id="8729"/>
    <lineage>
        <taxon>Eukaryota</taxon>
        <taxon>Metazoa</taxon>
        <taxon>Chordata</taxon>
        <taxon>Craniata</taxon>
        <taxon>Vertebrata</taxon>
        <taxon>Euteleostomi</taxon>
        <taxon>Lepidosauria</taxon>
        <taxon>Squamata</taxon>
        <taxon>Bifurcata</taxon>
        <taxon>Unidentata</taxon>
        <taxon>Episquamata</taxon>
        <taxon>Toxicofera</taxon>
        <taxon>Serpentes</taxon>
        <taxon>Colubroidea</taxon>
        <taxon>Viperidae</taxon>
        <taxon>Crotalinae</taxon>
        <taxon>Crotalus</taxon>
    </lineage>
</organism>
<reference evidence="4 5" key="1">
    <citation type="journal article" date="2024" name="Proc. Natl. Acad. Sci. U.S.A.">
        <title>The genetic regulatory architecture and epigenomic basis for age-related changes in rattlesnake venom.</title>
        <authorList>
            <person name="Hogan M.P."/>
            <person name="Holding M.L."/>
            <person name="Nystrom G.S."/>
            <person name="Colston T.J."/>
            <person name="Bartlett D.A."/>
            <person name="Mason A.J."/>
            <person name="Ellsworth S.A."/>
            <person name="Rautsaw R.M."/>
            <person name="Lawrence K.C."/>
            <person name="Strickland J.L."/>
            <person name="He B."/>
            <person name="Fraser P."/>
            <person name="Margres M.J."/>
            <person name="Gilbert D.M."/>
            <person name="Gibbs H.L."/>
            <person name="Parkinson C.L."/>
            <person name="Rokyta D.R."/>
        </authorList>
    </citation>
    <scope>NUCLEOTIDE SEQUENCE [LARGE SCALE GENOMIC DNA]</scope>
    <source>
        <strain evidence="4">DRR0105</strain>
    </source>
</reference>
<sequence length="184" mass="20430">MFLMLRLAVVIHLLLLRNASSCESWEYSIEGECCPKCGAGLRVLRHCTRGSGTSCVSCNPGWFTEHPNGLTNCLKCRECPPGNHMQVKERCHYTKNTKCTCQPGFFCKHQLGEDSCDVCMRHTIAPPGFRVTQLGTENDDVLFEPCPLGTFSAKKMSFSCMKWTNCSEKGLIEKHAGNATSDVV</sequence>
<dbReference type="PROSITE" id="PS50050">
    <property type="entry name" value="TNFR_NGFR_2"/>
    <property type="match status" value="1"/>
</dbReference>
<dbReference type="GO" id="GO:0002720">
    <property type="term" value="P:positive regulation of cytokine production involved in immune response"/>
    <property type="evidence" value="ECO:0007669"/>
    <property type="project" value="TreeGrafter"/>
</dbReference>
<evidence type="ECO:0000313" key="5">
    <source>
        <dbReference type="Proteomes" id="UP001474421"/>
    </source>
</evidence>
<dbReference type="GO" id="GO:0050830">
    <property type="term" value="P:defense response to Gram-positive bacterium"/>
    <property type="evidence" value="ECO:0007669"/>
    <property type="project" value="TreeGrafter"/>
</dbReference>
<gene>
    <name evidence="4" type="ORF">NXF25_017682</name>
</gene>
<feature type="domain" description="TNFR-Cys" evidence="3">
    <location>
        <begin position="57"/>
        <end position="99"/>
    </location>
</feature>
<protein>
    <submittedName>
        <fullName evidence="4">Tumor necrosis factor receptor superfamily member 14-like</fullName>
    </submittedName>
</protein>
<dbReference type="InterPro" id="IPR008063">
    <property type="entry name" value="Fas_rcpt"/>
</dbReference>
<dbReference type="GO" id="GO:0006955">
    <property type="term" value="P:immune response"/>
    <property type="evidence" value="ECO:0007669"/>
    <property type="project" value="InterPro"/>
</dbReference>
<dbReference type="Gene3D" id="2.10.50.10">
    <property type="entry name" value="Tumor Necrosis Factor Receptor, subunit A, domain 2"/>
    <property type="match status" value="3"/>
</dbReference>
<dbReference type="GO" id="GO:0007165">
    <property type="term" value="P:signal transduction"/>
    <property type="evidence" value="ECO:0007669"/>
    <property type="project" value="InterPro"/>
</dbReference>
<evidence type="ECO:0000313" key="4">
    <source>
        <dbReference type="EMBL" id="KAK9392095.1"/>
    </source>
</evidence>
<dbReference type="SMART" id="SM00208">
    <property type="entry name" value="TNFR"/>
    <property type="match status" value="4"/>
</dbReference>
<dbReference type="Pfam" id="PF00020">
    <property type="entry name" value="TNFR_c6"/>
    <property type="match status" value="2"/>
</dbReference>
<dbReference type="InterPro" id="IPR001368">
    <property type="entry name" value="TNFR/NGFR_Cys_rich_reg"/>
</dbReference>
<dbReference type="GO" id="GO:0004888">
    <property type="term" value="F:transmembrane signaling receptor activity"/>
    <property type="evidence" value="ECO:0007669"/>
    <property type="project" value="InterPro"/>
</dbReference>
<keyword evidence="4" id="KW-0675">Receptor</keyword>
<dbReference type="PANTHER" id="PTHR46838">
    <property type="entry name" value="TUMOR NECROSIS FACTOR RECEPTOR SUPERFAMILY MEMBER 14"/>
    <property type="match status" value="1"/>
</dbReference>
<comment type="caution">
    <text evidence="1">Lacks conserved residue(s) required for the propagation of feature annotation.</text>
</comment>
<proteinExistence type="predicted"/>
<dbReference type="PRINTS" id="PR01680">
    <property type="entry name" value="TNFACTORR6"/>
</dbReference>
<comment type="caution">
    <text evidence="4">The sequence shown here is derived from an EMBL/GenBank/DDBJ whole genome shotgun (WGS) entry which is preliminary data.</text>
</comment>
<feature type="signal peptide" evidence="2">
    <location>
        <begin position="1"/>
        <end position="21"/>
    </location>
</feature>
<accession>A0AAW1ARE1</accession>
<evidence type="ECO:0000256" key="1">
    <source>
        <dbReference type="PROSITE-ProRule" id="PRU00206"/>
    </source>
</evidence>
<dbReference type="Proteomes" id="UP001474421">
    <property type="component" value="Unassembled WGS sequence"/>
</dbReference>
<keyword evidence="1" id="KW-1015">Disulfide bond</keyword>
<evidence type="ECO:0000259" key="3">
    <source>
        <dbReference type="PROSITE" id="PS50050"/>
    </source>
</evidence>
<dbReference type="PANTHER" id="PTHR46838:SF1">
    <property type="entry name" value="TUMOR NECROSIS FACTOR RECEPTOR SUPERFAMILY MEMBER 14"/>
    <property type="match status" value="1"/>
</dbReference>
<evidence type="ECO:0000256" key="2">
    <source>
        <dbReference type="SAM" id="SignalP"/>
    </source>
</evidence>
<dbReference type="AlphaFoldDB" id="A0AAW1ARE1"/>